<dbReference type="EMBL" id="HACG01049832">
    <property type="protein sequence ID" value="CEK96697.1"/>
    <property type="molecule type" value="Transcribed_RNA"/>
</dbReference>
<gene>
    <name evidence="1" type="primary">ORF213100</name>
</gene>
<protein>
    <submittedName>
        <fullName evidence="1">Uncharacterized protein</fullName>
    </submittedName>
</protein>
<feature type="non-terminal residue" evidence="1">
    <location>
        <position position="168"/>
    </location>
</feature>
<dbReference type="AlphaFoldDB" id="A0A0B7BUU0"/>
<evidence type="ECO:0000313" key="1">
    <source>
        <dbReference type="EMBL" id="CEK96697.1"/>
    </source>
</evidence>
<sequence>MADEVQYRIEIQDGLGFEDQCEVMVVLDLNGQDLPESVAQTIIELAHSRHGNLRGAQHFAQIFVEETENQEGQLIEYVTKNDGGDSVSMETDTSGVKIEEVDDIFIRDQESGQLVTNIEGQQKVLVHDLAELEQMRINNSQTFLNANGDKSQRILVKSLPDSEQVDTT</sequence>
<organism evidence="1">
    <name type="scientific">Arion vulgaris</name>
    <dbReference type="NCBI Taxonomy" id="1028688"/>
    <lineage>
        <taxon>Eukaryota</taxon>
        <taxon>Metazoa</taxon>
        <taxon>Spiralia</taxon>
        <taxon>Lophotrochozoa</taxon>
        <taxon>Mollusca</taxon>
        <taxon>Gastropoda</taxon>
        <taxon>Heterobranchia</taxon>
        <taxon>Euthyneura</taxon>
        <taxon>Panpulmonata</taxon>
        <taxon>Eupulmonata</taxon>
        <taxon>Stylommatophora</taxon>
        <taxon>Helicina</taxon>
        <taxon>Arionoidea</taxon>
        <taxon>Arionidae</taxon>
        <taxon>Arion</taxon>
    </lineage>
</organism>
<name>A0A0B7BUU0_9EUPU</name>
<reference evidence="1" key="1">
    <citation type="submission" date="2014-12" db="EMBL/GenBank/DDBJ databases">
        <title>Insight into the proteome of Arion vulgaris.</title>
        <authorList>
            <person name="Aradska J."/>
            <person name="Bulat T."/>
            <person name="Smidak R."/>
            <person name="Sarate P."/>
            <person name="Gangsoo J."/>
            <person name="Sialana F."/>
            <person name="Bilban M."/>
            <person name="Lubec G."/>
        </authorList>
    </citation>
    <scope>NUCLEOTIDE SEQUENCE</scope>
    <source>
        <tissue evidence="1">Skin</tissue>
    </source>
</reference>
<accession>A0A0B7BUU0</accession>
<proteinExistence type="predicted"/>